<proteinExistence type="predicted"/>
<protein>
    <submittedName>
        <fullName evidence="1">Uncharacterized protein</fullName>
    </submittedName>
</protein>
<dbReference type="EMBL" id="FP565814">
    <property type="protein sequence ID" value="CBH23485.1"/>
    <property type="molecule type" value="Genomic_DNA"/>
</dbReference>
<dbReference type="Proteomes" id="UP000000933">
    <property type="component" value="Chromosome"/>
</dbReference>
<gene>
    <name evidence="1" type="ordered locus">SRM_00564</name>
</gene>
<reference evidence="1 2" key="1">
    <citation type="journal article" date="2010" name="ISME J.">
        <title>Fine-scale evolution: genomic, phenotypic and ecological differentiation in two coexisting Salinibacter ruber strains.</title>
        <authorList>
            <person name="Pena A."/>
            <person name="Teeling H."/>
            <person name="Huerta-Cepas J."/>
            <person name="Santos F."/>
            <person name="Yarza P."/>
            <person name="Brito-Echeverria J."/>
            <person name="Lucio M."/>
            <person name="Schmitt-Kopplin P."/>
            <person name="Meseguer I."/>
            <person name="Schenowitz C."/>
            <person name="Dossat C."/>
            <person name="Barbe V."/>
            <person name="Dopazo J."/>
            <person name="Rossello-Mora R."/>
            <person name="Schuler M."/>
            <person name="Glockner F.O."/>
            <person name="Amann R."/>
            <person name="Gabaldon T."/>
            <person name="Anton J."/>
        </authorList>
    </citation>
    <scope>NUCLEOTIDE SEQUENCE [LARGE SCALE GENOMIC DNA]</scope>
    <source>
        <strain evidence="1 2">M8</strain>
    </source>
</reference>
<organism evidence="1 2">
    <name type="scientific">Salinibacter ruber (strain M8)</name>
    <dbReference type="NCBI Taxonomy" id="761659"/>
    <lineage>
        <taxon>Bacteria</taxon>
        <taxon>Pseudomonadati</taxon>
        <taxon>Rhodothermota</taxon>
        <taxon>Rhodothermia</taxon>
        <taxon>Rhodothermales</taxon>
        <taxon>Salinibacteraceae</taxon>
        <taxon>Salinibacter</taxon>
    </lineage>
</organism>
<sequence>MRGRLVEGAYRDVRSSLRQPCRFCFRPAAGRTALQCPSATLVDDANALLSPILLAVQAFPLVASTIGR</sequence>
<evidence type="ECO:0000313" key="1">
    <source>
        <dbReference type="EMBL" id="CBH23485.1"/>
    </source>
</evidence>
<dbReference type="KEGG" id="srm:SRM_00564"/>
<dbReference type="HOGENOM" id="CLU_2791563_0_0_10"/>
<accession>D5H630</accession>
<name>D5H630_SALRM</name>
<evidence type="ECO:0000313" key="2">
    <source>
        <dbReference type="Proteomes" id="UP000000933"/>
    </source>
</evidence>
<reference evidence="2" key="2">
    <citation type="submission" date="2010-04" db="EMBL/GenBank/DDBJ databases">
        <title>Genome sequence of Salinibacter ruber M8.</title>
        <authorList>
            <consortium name="Genoscope"/>
        </authorList>
    </citation>
    <scope>NUCLEOTIDE SEQUENCE [LARGE SCALE GENOMIC DNA]</scope>
    <source>
        <strain evidence="2">M8</strain>
    </source>
</reference>
<dbReference type="AlphaFoldDB" id="D5H630"/>